<dbReference type="AlphaFoldDB" id="F9WCQ8"/>
<feature type="compositionally biased region" description="Basic and acidic residues" evidence="10">
    <location>
        <begin position="292"/>
        <end position="312"/>
    </location>
</feature>
<gene>
    <name evidence="13" type="ORF">TCIL3000_0_56190</name>
</gene>
<feature type="domain" description="Trypanosome variant surface glycoprotein B-type N-terminal" evidence="12">
    <location>
        <begin position="42"/>
        <end position="263"/>
    </location>
</feature>
<dbReference type="VEuPathDB" id="TriTrypDB:TcIL3000_0_56190"/>
<comment type="caution">
    <text evidence="13">The sequence shown here is derived from an EMBL/GenBank/DDBJ whole genome shotgun (WGS) entry which is preliminary data.</text>
</comment>
<evidence type="ECO:0000313" key="13">
    <source>
        <dbReference type="EMBL" id="CCD15054.1"/>
    </source>
</evidence>
<keyword evidence="3" id="KW-1003">Cell membrane</keyword>
<feature type="region of interest" description="Disordered" evidence="10">
    <location>
        <begin position="279"/>
        <end position="353"/>
    </location>
</feature>
<evidence type="ECO:0000256" key="9">
    <source>
        <dbReference type="SAM" id="Coils"/>
    </source>
</evidence>
<keyword evidence="8" id="KW-0449">Lipoprotein</keyword>
<feature type="coiled-coil region" evidence="9">
    <location>
        <begin position="149"/>
        <end position="204"/>
    </location>
</feature>
<feature type="chain" id="PRO_5003394878" evidence="11">
    <location>
        <begin position="27"/>
        <end position="369"/>
    </location>
</feature>
<keyword evidence="4" id="KW-0336">GPI-anchor</keyword>
<evidence type="ECO:0000256" key="7">
    <source>
        <dbReference type="ARBA" id="ARBA00023180"/>
    </source>
</evidence>
<comment type="subcellular location">
    <subcellularLocation>
        <location evidence="2">Cell membrane</location>
        <topology evidence="2">Lipid-anchor</topology>
        <topology evidence="2">GPI-anchor</topology>
    </subcellularLocation>
</comment>
<evidence type="ECO:0000256" key="6">
    <source>
        <dbReference type="ARBA" id="ARBA00023136"/>
    </source>
</evidence>
<dbReference type="EMBL" id="CAEQ01001752">
    <property type="protein sequence ID" value="CCD15054.1"/>
    <property type="molecule type" value="Genomic_DNA"/>
</dbReference>
<name>F9WCQ8_TRYCI</name>
<organism evidence="13 14">
    <name type="scientific">Trypanosoma congolense (strain IL3000)</name>
    <dbReference type="NCBI Taxonomy" id="1068625"/>
    <lineage>
        <taxon>Eukaryota</taxon>
        <taxon>Discoba</taxon>
        <taxon>Euglenozoa</taxon>
        <taxon>Kinetoplastea</taxon>
        <taxon>Metakinetoplastina</taxon>
        <taxon>Trypanosomatida</taxon>
        <taxon>Trypanosomatidae</taxon>
        <taxon>Trypanosoma</taxon>
        <taxon>Nannomonas</taxon>
    </lineage>
</organism>
<evidence type="ECO:0000256" key="1">
    <source>
        <dbReference type="ARBA" id="ARBA00002523"/>
    </source>
</evidence>
<comment type="function">
    <text evidence="1">VSG forms a coat on the surface of the parasite. The trypanosome evades the immune response of the host by expressing a series of antigenically distinct VSGs from an estimated 1000 VSG genes.</text>
</comment>
<dbReference type="Proteomes" id="UP000000702">
    <property type="component" value="Unassembled WGS sequence"/>
</dbReference>
<keyword evidence="6" id="KW-0472">Membrane</keyword>
<evidence type="ECO:0000256" key="2">
    <source>
        <dbReference type="ARBA" id="ARBA00004609"/>
    </source>
</evidence>
<evidence type="ECO:0000256" key="5">
    <source>
        <dbReference type="ARBA" id="ARBA00022729"/>
    </source>
</evidence>
<keyword evidence="7" id="KW-0325">Glycoprotein</keyword>
<evidence type="ECO:0000256" key="11">
    <source>
        <dbReference type="SAM" id="SignalP"/>
    </source>
</evidence>
<accession>F9WCQ8</accession>
<dbReference type="GO" id="GO:0098552">
    <property type="term" value="C:side of membrane"/>
    <property type="evidence" value="ECO:0007669"/>
    <property type="project" value="UniProtKB-KW"/>
</dbReference>
<evidence type="ECO:0000259" key="12">
    <source>
        <dbReference type="Pfam" id="PF13206"/>
    </source>
</evidence>
<keyword evidence="14" id="KW-1185">Reference proteome</keyword>
<keyword evidence="9" id="KW-0175">Coiled coil</keyword>
<evidence type="ECO:0000256" key="3">
    <source>
        <dbReference type="ARBA" id="ARBA00022475"/>
    </source>
</evidence>
<evidence type="ECO:0000256" key="4">
    <source>
        <dbReference type="ARBA" id="ARBA00022622"/>
    </source>
</evidence>
<reference evidence="13 14" key="2">
    <citation type="journal article" date="2012" name="Proc. Natl. Acad. Sci. U.S.A.">
        <title>Antigenic diversity is generated by distinct evolutionary mechanisms in African trypanosome species.</title>
        <authorList>
            <person name="Jackson A.P."/>
            <person name="Berry A."/>
            <person name="Aslett M."/>
            <person name="Allison H.C."/>
            <person name="Burton P."/>
            <person name="Vavrova-Anderson J."/>
            <person name="Brown R."/>
            <person name="Browne H."/>
            <person name="Corton N."/>
            <person name="Hauser H."/>
            <person name="Gamble J."/>
            <person name="Gilderthorp R."/>
            <person name="Marcello L."/>
            <person name="McQuillan J."/>
            <person name="Otto T.D."/>
            <person name="Quail M.A."/>
            <person name="Sanders M.J."/>
            <person name="van Tonder A."/>
            <person name="Ginger M.L."/>
            <person name="Field M.C."/>
            <person name="Barry J.D."/>
            <person name="Hertz-Fowler C."/>
            <person name="Berriman M."/>
        </authorList>
    </citation>
    <scope>NUCLEOTIDE SEQUENCE [LARGE SCALE GENOMIC DNA]</scope>
    <source>
        <strain evidence="13 14">IL3000</strain>
    </source>
</reference>
<dbReference type="InterPro" id="IPR025932">
    <property type="entry name" value="Trypano_VSG_B_N_dom"/>
</dbReference>
<sequence>MYSDMRNTFLLLFVSCLIFTIEVSLCQDNTEYKLLFDIFRHAEWVAKNSVDSEMLNEAVYGESSKAQFDGQGNIKPLGFRCVGQLTGRALVCSSKSGGRGGDGCFSGSLVGTILCACTPGNRDGAVQNLCGVNIGEYNDMWYGRWVSFNQELNQKKSLFKKVLEKVRENYAHEGENNQDFTTAVRKLKEALDKFRNEIKEKRKVDNSYFIGGSGKYDCSGNNLESVCVAYQYKNGVVDIPWADKIEKATPKLKELKKSLESGKKVTSVQVANRTAGISREPVIRSATNVERVTQDEDAPHETSDQNEDKGLNEENNVIQGNYNGASKKIKKRSSPNTNINEIPHLASDTNEDGSLLTSPKWLLLAASFN</sequence>
<proteinExistence type="predicted"/>
<evidence type="ECO:0000256" key="10">
    <source>
        <dbReference type="SAM" id="MobiDB-lite"/>
    </source>
</evidence>
<dbReference type="Pfam" id="PF13206">
    <property type="entry name" value="VSG_B"/>
    <property type="match status" value="1"/>
</dbReference>
<keyword evidence="5 11" id="KW-0732">Signal</keyword>
<evidence type="ECO:0000313" key="14">
    <source>
        <dbReference type="Proteomes" id="UP000000702"/>
    </source>
</evidence>
<feature type="signal peptide" evidence="11">
    <location>
        <begin position="1"/>
        <end position="26"/>
    </location>
</feature>
<evidence type="ECO:0000256" key="8">
    <source>
        <dbReference type="ARBA" id="ARBA00023288"/>
    </source>
</evidence>
<protein>
    <submittedName>
        <fullName evidence="13">Variant surface glycoprotein</fullName>
    </submittedName>
</protein>
<feature type="compositionally biased region" description="Polar residues" evidence="10">
    <location>
        <begin position="313"/>
        <end position="324"/>
    </location>
</feature>
<reference evidence="14" key="1">
    <citation type="submission" date="2011-07" db="EMBL/GenBank/DDBJ databases">
        <title>Divergent evolution of antigenic variation in African trypanosomes.</title>
        <authorList>
            <person name="Jackson A.P."/>
            <person name="Berry A."/>
            <person name="Allison H.C."/>
            <person name="Burton P."/>
            <person name="Anderson J."/>
            <person name="Aslett M."/>
            <person name="Brown R."/>
            <person name="Corton N."/>
            <person name="Harris D."/>
            <person name="Hauser H."/>
            <person name="Gamble J."/>
            <person name="Gilderthorp R."/>
            <person name="McQuillan J."/>
            <person name="Quail M.A."/>
            <person name="Sanders M."/>
            <person name="Van Tonder A."/>
            <person name="Ginger M.L."/>
            <person name="Donelson J.E."/>
            <person name="Field M.C."/>
            <person name="Barry J.D."/>
            <person name="Berriman M."/>
            <person name="Hertz-Fowler C."/>
        </authorList>
    </citation>
    <scope>NUCLEOTIDE SEQUENCE [LARGE SCALE GENOMIC DNA]</scope>
    <source>
        <strain evidence="14">IL3000</strain>
    </source>
</reference>
<dbReference type="GO" id="GO:0005886">
    <property type="term" value="C:plasma membrane"/>
    <property type="evidence" value="ECO:0007669"/>
    <property type="project" value="UniProtKB-SubCell"/>
</dbReference>